<comment type="subcellular location">
    <subcellularLocation>
        <location evidence="1">Nucleus</location>
    </subcellularLocation>
</comment>
<dbReference type="SMART" id="SM00582">
    <property type="entry name" value="RPR"/>
    <property type="match status" value="1"/>
</dbReference>
<dbReference type="PROSITE" id="PS50102">
    <property type="entry name" value="RRM"/>
    <property type="match status" value="1"/>
</dbReference>
<dbReference type="InterPro" id="IPR012677">
    <property type="entry name" value="Nucleotide-bd_a/b_plait_sf"/>
</dbReference>
<dbReference type="SUPFAM" id="SSF54928">
    <property type="entry name" value="RNA-binding domain, RBD"/>
    <property type="match status" value="1"/>
</dbReference>
<dbReference type="SMART" id="SM00360">
    <property type="entry name" value="RRM"/>
    <property type="match status" value="1"/>
</dbReference>
<gene>
    <name evidence="9" type="ORF">BN860_00342g</name>
</gene>
<feature type="region of interest" description="Disordered" evidence="6">
    <location>
        <begin position="474"/>
        <end position="591"/>
    </location>
</feature>
<protein>
    <submittedName>
        <fullName evidence="9">ZYBA0S14-00342g1_1</fullName>
    </submittedName>
</protein>
<organism evidence="9 10">
    <name type="scientific">Zygosaccharomyces bailii (strain CLIB 213 / ATCC 58445 / CBS 680 / BCRC 21525 / NBRC 1098 / NCYC 1416 / NRRL Y-2227)</name>
    <dbReference type="NCBI Taxonomy" id="1333698"/>
    <lineage>
        <taxon>Eukaryota</taxon>
        <taxon>Fungi</taxon>
        <taxon>Dikarya</taxon>
        <taxon>Ascomycota</taxon>
        <taxon>Saccharomycotina</taxon>
        <taxon>Saccharomycetes</taxon>
        <taxon>Saccharomycetales</taxon>
        <taxon>Saccharomycetaceae</taxon>
        <taxon>Zygosaccharomyces</taxon>
    </lineage>
</organism>
<evidence type="ECO:0000313" key="10">
    <source>
        <dbReference type="Proteomes" id="UP000019375"/>
    </source>
</evidence>
<dbReference type="InterPro" id="IPR000504">
    <property type="entry name" value="RRM_dom"/>
</dbReference>
<evidence type="ECO:0000256" key="3">
    <source>
        <dbReference type="ARBA" id="ARBA00022884"/>
    </source>
</evidence>
<dbReference type="InterPro" id="IPR006569">
    <property type="entry name" value="CID_dom"/>
</dbReference>
<feature type="region of interest" description="Disordered" evidence="6">
    <location>
        <begin position="248"/>
        <end position="336"/>
    </location>
</feature>
<evidence type="ECO:0000256" key="2">
    <source>
        <dbReference type="ARBA" id="ARBA00022553"/>
    </source>
</evidence>
<dbReference type="GO" id="GO:0003723">
    <property type="term" value="F:RNA binding"/>
    <property type="evidence" value="ECO:0007669"/>
    <property type="project" value="UniProtKB-UniRule"/>
</dbReference>
<dbReference type="GO" id="GO:0032991">
    <property type="term" value="C:protein-containing complex"/>
    <property type="evidence" value="ECO:0007669"/>
    <property type="project" value="UniProtKB-ARBA"/>
</dbReference>
<dbReference type="InterPro" id="IPR008942">
    <property type="entry name" value="ENTH_VHS"/>
</dbReference>
<dbReference type="PROSITE" id="PS51391">
    <property type="entry name" value="CID"/>
    <property type="match status" value="1"/>
</dbReference>
<keyword evidence="4" id="KW-0539">Nucleus</keyword>
<dbReference type="Pfam" id="PF00076">
    <property type="entry name" value="RRM_1"/>
    <property type="match status" value="1"/>
</dbReference>
<feature type="compositionally biased region" description="Low complexity" evidence="6">
    <location>
        <begin position="577"/>
        <end position="591"/>
    </location>
</feature>
<dbReference type="InterPro" id="IPR048892">
    <property type="entry name" value="Nrd1_Seb1_dom2"/>
</dbReference>
<dbReference type="Pfam" id="PF21380">
    <property type="entry name" value="Nrd1-Seb1_dom2"/>
    <property type="match status" value="1"/>
</dbReference>
<feature type="compositionally biased region" description="Pro residues" evidence="6">
    <location>
        <begin position="554"/>
        <end position="568"/>
    </location>
</feature>
<dbReference type="GO" id="GO:0031124">
    <property type="term" value="P:mRNA 3'-end processing"/>
    <property type="evidence" value="ECO:0007669"/>
    <property type="project" value="UniProtKB-ARBA"/>
</dbReference>
<keyword evidence="3 5" id="KW-0694">RNA-binding</keyword>
<evidence type="ECO:0000256" key="4">
    <source>
        <dbReference type="ARBA" id="ARBA00023242"/>
    </source>
</evidence>
<feature type="compositionally biased region" description="Polar residues" evidence="6">
    <location>
        <begin position="477"/>
        <end position="488"/>
    </location>
</feature>
<dbReference type="GO" id="GO:0010629">
    <property type="term" value="P:negative regulation of gene expression"/>
    <property type="evidence" value="ECO:0007669"/>
    <property type="project" value="UniProtKB-ARBA"/>
</dbReference>
<dbReference type="CDD" id="cd16984">
    <property type="entry name" value="CID_Nrd1_like"/>
    <property type="match status" value="1"/>
</dbReference>
<dbReference type="Gene3D" id="1.25.40.90">
    <property type="match status" value="1"/>
</dbReference>
<feature type="compositionally biased region" description="Polar residues" evidence="6">
    <location>
        <begin position="248"/>
        <end position="257"/>
    </location>
</feature>
<keyword evidence="2" id="KW-0597">Phosphoprotein</keyword>
<evidence type="ECO:0000259" key="7">
    <source>
        <dbReference type="PROSITE" id="PS50102"/>
    </source>
</evidence>
<dbReference type="OrthoDB" id="79367at2759"/>
<proteinExistence type="predicted"/>
<feature type="compositionally biased region" description="Polar residues" evidence="6">
    <location>
        <begin position="521"/>
        <end position="532"/>
    </location>
</feature>
<dbReference type="Gene3D" id="3.30.70.330">
    <property type="match status" value="1"/>
</dbReference>
<name>A0A8J2TBE2_ZYGB2</name>
<dbReference type="Pfam" id="PF04818">
    <property type="entry name" value="CID"/>
    <property type="match status" value="1"/>
</dbReference>
<dbReference type="Proteomes" id="UP000019375">
    <property type="component" value="Unassembled WGS sequence"/>
</dbReference>
<dbReference type="SUPFAM" id="SSF48464">
    <property type="entry name" value="ENTH/VHS domain"/>
    <property type="match status" value="1"/>
</dbReference>
<evidence type="ECO:0000313" key="9">
    <source>
        <dbReference type="EMBL" id="CDF91757.1"/>
    </source>
</evidence>
<evidence type="ECO:0000256" key="6">
    <source>
        <dbReference type="SAM" id="MobiDB-lite"/>
    </source>
</evidence>
<dbReference type="EMBL" id="HG316467">
    <property type="protein sequence ID" value="CDF91757.1"/>
    <property type="molecule type" value="Genomic_DNA"/>
</dbReference>
<dbReference type="AlphaFoldDB" id="A0A8J2TBE2"/>
<dbReference type="GO" id="GO:0031126">
    <property type="term" value="P:sno(s)RNA 3'-end processing"/>
    <property type="evidence" value="ECO:0007669"/>
    <property type="project" value="UniProtKB-ARBA"/>
</dbReference>
<evidence type="ECO:0000259" key="8">
    <source>
        <dbReference type="PROSITE" id="PS51391"/>
    </source>
</evidence>
<feature type="domain" description="CID" evidence="8">
    <location>
        <begin position="1"/>
        <end position="152"/>
    </location>
</feature>
<dbReference type="GO" id="GO:0005634">
    <property type="term" value="C:nucleus"/>
    <property type="evidence" value="ECO:0007669"/>
    <property type="project" value="UniProtKB-SubCell"/>
</dbReference>
<evidence type="ECO:0000256" key="5">
    <source>
        <dbReference type="PROSITE-ProRule" id="PRU00176"/>
    </source>
</evidence>
<sequence length="591" mass="64906">MEDHQNFVATLESFRELKSGISGSRIKKLTTYALEHVADEEKLISLIIDYSKTCAPTHKLGSLYIIDSIGRAYLDEARANDDYVKPTAKKGTCAHAIYVLGEAIQGLLTDAIGKSNEDHREKIRTLIDIWDRAGLFQKGYLNAIRAKCFSMAITDEDSRNSSLSSVQQLPVDPKERCLHILNDLRPLRTAPQVVIPQELASKDITQQQQALFQLLISIQQQFVPTAAAAQSTVPTVGLTQAPISSQVTAPAQGSISQPPTAAPPTAHVTTEYGSRRERERERDRFHRRNRSRSPPARREGGTAGGTNNHHLYPDEQNVPSNPHFRPKPVSFDPTTPPEHIKVYSRTLFVGGVPMNMKEWDIASVLRPYAEVQSVILNNSRKHAFVKVYSRQEAENVLLNFNKDSSSPLRTRWGVGFGPRDCCDYQHGYSIIPMHRLTDADKKWCVQAQWGGTGGQPLQGGIVFEEPDIVVGEGVSSKAISQKMPTDSGRNGPRSGKGNRGSVSVSPPMQKYGIAPVPSPGQMYSQIPSTYPAPQQVPYGGAPMQGTPQVSSAYPPAPSQQPASAPSPPQQSFDPTAQLNSLMSMLNQQQSQ</sequence>
<feature type="domain" description="RRM" evidence="7">
    <location>
        <begin position="345"/>
        <end position="415"/>
    </location>
</feature>
<dbReference type="FunFam" id="3.30.70.330:FF:000397">
    <property type="entry name" value="RNA binding protein Nrd1"/>
    <property type="match status" value="1"/>
</dbReference>
<accession>A0A8J2TBE2</accession>
<dbReference type="GO" id="GO:0006369">
    <property type="term" value="P:termination of RNA polymerase II transcription"/>
    <property type="evidence" value="ECO:0007669"/>
    <property type="project" value="UniProtKB-ARBA"/>
</dbReference>
<evidence type="ECO:0000256" key="1">
    <source>
        <dbReference type="ARBA" id="ARBA00004123"/>
    </source>
</evidence>
<reference evidence="10" key="1">
    <citation type="journal article" date="2013" name="Genome Announc.">
        <title>Genome sequence of the food spoilage yeast Zygosaccharomyces bailii CLIB 213(T).</title>
        <authorList>
            <person name="Galeote V."/>
            <person name="Bigey F."/>
            <person name="Devillers H."/>
            <person name="Neuveglise C."/>
            <person name="Dequin S."/>
        </authorList>
    </citation>
    <scope>NUCLEOTIDE SEQUENCE [LARGE SCALE GENOMIC DNA]</scope>
    <source>
        <strain evidence="10">CLIB 213 / ATCC 58445 / CBS 680 / CCRC 21525 / NBRC 1098 / NCYC 1416 / NRRL Y-2227</strain>
    </source>
</reference>
<dbReference type="InterPro" id="IPR035979">
    <property type="entry name" value="RBD_domain_sf"/>
</dbReference>
<keyword evidence="10" id="KW-1185">Reference proteome</keyword>
<feature type="compositionally biased region" description="Basic and acidic residues" evidence="6">
    <location>
        <begin position="273"/>
        <end position="284"/>
    </location>
</feature>